<dbReference type="Proteomes" id="UP000626092">
    <property type="component" value="Unassembled WGS sequence"/>
</dbReference>
<evidence type="ECO:0000313" key="2">
    <source>
        <dbReference type="Proteomes" id="UP000626092"/>
    </source>
</evidence>
<dbReference type="EMBL" id="WJXA01000005">
    <property type="protein sequence ID" value="KAF7142450.1"/>
    <property type="molecule type" value="Genomic_DNA"/>
</dbReference>
<evidence type="ECO:0000313" key="1">
    <source>
        <dbReference type="EMBL" id="KAF7142450.1"/>
    </source>
</evidence>
<accession>A0A834LPB5</accession>
<keyword evidence="2" id="KW-1185">Reference proteome</keyword>
<organism evidence="1 2">
    <name type="scientific">Rhododendron simsii</name>
    <name type="common">Sims's rhododendron</name>
    <dbReference type="NCBI Taxonomy" id="118357"/>
    <lineage>
        <taxon>Eukaryota</taxon>
        <taxon>Viridiplantae</taxon>
        <taxon>Streptophyta</taxon>
        <taxon>Embryophyta</taxon>
        <taxon>Tracheophyta</taxon>
        <taxon>Spermatophyta</taxon>
        <taxon>Magnoliopsida</taxon>
        <taxon>eudicotyledons</taxon>
        <taxon>Gunneridae</taxon>
        <taxon>Pentapetalae</taxon>
        <taxon>asterids</taxon>
        <taxon>Ericales</taxon>
        <taxon>Ericaceae</taxon>
        <taxon>Ericoideae</taxon>
        <taxon>Rhodoreae</taxon>
        <taxon>Rhododendron</taxon>
    </lineage>
</organism>
<dbReference type="AlphaFoldDB" id="A0A834LPB5"/>
<name>A0A834LPB5_RHOSS</name>
<comment type="caution">
    <text evidence="1">The sequence shown here is derived from an EMBL/GenBank/DDBJ whole genome shotgun (WGS) entry which is preliminary data.</text>
</comment>
<reference evidence="1" key="1">
    <citation type="submission" date="2019-11" db="EMBL/GenBank/DDBJ databases">
        <authorList>
            <person name="Liu Y."/>
            <person name="Hou J."/>
            <person name="Li T.-Q."/>
            <person name="Guan C.-H."/>
            <person name="Wu X."/>
            <person name="Wu H.-Z."/>
            <person name="Ling F."/>
            <person name="Zhang R."/>
            <person name="Shi X.-G."/>
            <person name="Ren J.-P."/>
            <person name="Chen E.-F."/>
            <person name="Sun J.-M."/>
        </authorList>
    </citation>
    <scope>NUCLEOTIDE SEQUENCE</scope>
    <source>
        <strain evidence="1">Adult_tree_wgs_1</strain>
        <tissue evidence="1">Leaves</tissue>
    </source>
</reference>
<sequence>MELKKLKKEREKLIKLILEKLNYALQELDKAPSILFKEMNARAMETIEEAIRIVILFKETNARAVETIEEAIRTVSLLRELKEFKCPMSGEIISDPVVVASGQALRKLTDKLELSTMRQMVHNNVIKNQTWPNSIYRRPTIEDTLLFELIGNYIELRDRIRLRVVCPGWNDVVSQKEVYGMFVQTGNLISFFSLKNYFSIFPDPLGFIHDEHFEGGDMVLVSSCQGILCFRTTNGYIIGNHHSEYLALPAQTINHGEIPLGVLLLLHRSDY</sequence>
<protein>
    <submittedName>
        <fullName evidence="1">Uncharacterized protein</fullName>
    </submittedName>
</protein>
<proteinExistence type="predicted"/>
<dbReference type="OrthoDB" id="10305615at2759"/>
<gene>
    <name evidence="1" type="ORF">RHSIM_Rhsim05G0185200</name>
</gene>